<dbReference type="PANTHER" id="PTHR44688">
    <property type="entry name" value="DNA-BINDING TRANSCRIPTIONAL ACTIVATOR DEVR_DOSR"/>
    <property type="match status" value="1"/>
</dbReference>
<dbReference type="SMART" id="SM00421">
    <property type="entry name" value="HTH_LUXR"/>
    <property type="match status" value="1"/>
</dbReference>
<dbReference type="RefSeq" id="WP_006371451.1">
    <property type="nucleotide sequence ID" value="NZ_CP073075.1"/>
</dbReference>
<reference evidence="5 6" key="1">
    <citation type="submission" date="2020-04" db="EMBL/GenBank/DDBJ databases">
        <title>MicrobeNet Type strains.</title>
        <authorList>
            <person name="Nicholson A.C."/>
        </authorList>
    </citation>
    <scope>NUCLEOTIDE SEQUENCE [LARGE SCALE GENOMIC DNA]</scope>
    <source>
        <strain evidence="5 6">ATCC BAA-14</strain>
    </source>
</reference>
<name>A0A846WPH8_9ACTN</name>
<accession>A0A846WPH8</accession>
<keyword evidence="2" id="KW-0238">DNA-binding</keyword>
<dbReference type="PANTHER" id="PTHR44688:SF25">
    <property type="entry name" value="HTH LUXR-TYPE DOMAIN-CONTAINING PROTEIN"/>
    <property type="match status" value="1"/>
</dbReference>
<feature type="domain" description="HTH luxR-type" evidence="4">
    <location>
        <begin position="79"/>
        <end position="141"/>
    </location>
</feature>
<keyword evidence="1" id="KW-0805">Transcription regulation</keyword>
<dbReference type="AlphaFoldDB" id="A0A846WPH8"/>
<organism evidence="5 6">
    <name type="scientific">Gordonia polyisoprenivorans</name>
    <dbReference type="NCBI Taxonomy" id="84595"/>
    <lineage>
        <taxon>Bacteria</taxon>
        <taxon>Bacillati</taxon>
        <taxon>Actinomycetota</taxon>
        <taxon>Actinomycetes</taxon>
        <taxon>Mycobacteriales</taxon>
        <taxon>Gordoniaceae</taxon>
        <taxon>Gordonia</taxon>
    </lineage>
</organism>
<proteinExistence type="predicted"/>
<evidence type="ECO:0000313" key="6">
    <source>
        <dbReference type="Proteomes" id="UP000563898"/>
    </source>
</evidence>
<evidence type="ECO:0000256" key="3">
    <source>
        <dbReference type="ARBA" id="ARBA00023163"/>
    </source>
</evidence>
<dbReference type="SUPFAM" id="SSF46894">
    <property type="entry name" value="C-terminal effector domain of the bipartite response regulators"/>
    <property type="match status" value="1"/>
</dbReference>
<dbReference type="InterPro" id="IPR016032">
    <property type="entry name" value="Sig_transdc_resp-reg_C-effctor"/>
</dbReference>
<dbReference type="Gene3D" id="1.10.10.10">
    <property type="entry name" value="Winged helix-like DNA-binding domain superfamily/Winged helix DNA-binding domain"/>
    <property type="match status" value="1"/>
</dbReference>
<dbReference type="Proteomes" id="UP000563898">
    <property type="component" value="Unassembled WGS sequence"/>
</dbReference>
<dbReference type="InterPro" id="IPR000792">
    <property type="entry name" value="Tscrpt_reg_LuxR_C"/>
</dbReference>
<dbReference type="EMBL" id="JAAXPC010000010">
    <property type="protein sequence ID" value="NKY03485.1"/>
    <property type="molecule type" value="Genomic_DNA"/>
</dbReference>
<gene>
    <name evidence="5" type="ORF">HGA05_18085</name>
</gene>
<dbReference type="Pfam" id="PF00196">
    <property type="entry name" value="GerE"/>
    <property type="match status" value="1"/>
</dbReference>
<dbReference type="GO" id="GO:0006355">
    <property type="term" value="P:regulation of DNA-templated transcription"/>
    <property type="evidence" value="ECO:0007669"/>
    <property type="project" value="InterPro"/>
</dbReference>
<sequence length="152" mass="16640">MTASLTPAGESRAPIVPIAAPRPVIPVRRAYSTPLQAVRRRQEALERLAARRIVPPMPQPEALRPVLVPEPAETRQYPAVPLTCREVEVLRTWLLVDSKSEAATDLNISVGTVNTHLARIRSKYAQAGRTARTKASLVARAIQDGLVVLDEL</sequence>
<protein>
    <submittedName>
        <fullName evidence="5">Response regulator transcription factor</fullName>
    </submittedName>
</protein>
<dbReference type="GO" id="GO:0003677">
    <property type="term" value="F:DNA binding"/>
    <property type="evidence" value="ECO:0007669"/>
    <property type="project" value="UniProtKB-KW"/>
</dbReference>
<keyword evidence="3" id="KW-0804">Transcription</keyword>
<comment type="caution">
    <text evidence="5">The sequence shown here is derived from an EMBL/GenBank/DDBJ whole genome shotgun (WGS) entry which is preliminary data.</text>
</comment>
<evidence type="ECO:0000256" key="2">
    <source>
        <dbReference type="ARBA" id="ARBA00023125"/>
    </source>
</evidence>
<evidence type="ECO:0000313" key="5">
    <source>
        <dbReference type="EMBL" id="NKY03485.1"/>
    </source>
</evidence>
<dbReference type="InterPro" id="IPR036388">
    <property type="entry name" value="WH-like_DNA-bd_sf"/>
</dbReference>
<evidence type="ECO:0000259" key="4">
    <source>
        <dbReference type="SMART" id="SM00421"/>
    </source>
</evidence>
<dbReference type="GeneID" id="90159768"/>
<evidence type="ECO:0000256" key="1">
    <source>
        <dbReference type="ARBA" id="ARBA00023015"/>
    </source>
</evidence>